<keyword evidence="16" id="KW-1185">Reference proteome</keyword>
<evidence type="ECO:0000256" key="10">
    <source>
        <dbReference type="PROSITE-ProRule" id="PRU01360"/>
    </source>
</evidence>
<name>A0ABY4FEP3_9BACT</name>
<evidence type="ECO:0000256" key="9">
    <source>
        <dbReference type="ARBA" id="ARBA00023237"/>
    </source>
</evidence>
<dbReference type="InterPro" id="IPR039426">
    <property type="entry name" value="TonB-dep_rcpt-like"/>
</dbReference>
<evidence type="ECO:0000313" key="16">
    <source>
        <dbReference type="Proteomes" id="UP000831785"/>
    </source>
</evidence>
<evidence type="ECO:0000256" key="4">
    <source>
        <dbReference type="ARBA" id="ARBA00022692"/>
    </source>
</evidence>
<dbReference type="InterPro" id="IPR012910">
    <property type="entry name" value="Plug_dom"/>
</dbReference>
<comment type="subcellular location">
    <subcellularLocation>
        <location evidence="1 10">Cell outer membrane</location>
        <topology evidence="1 10">Multi-pass membrane protein</topology>
    </subcellularLocation>
</comment>
<organism evidence="15 16">
    <name type="scientific">Hymenobacter cellulosivorans</name>
    <dbReference type="NCBI Taxonomy" id="2932249"/>
    <lineage>
        <taxon>Bacteria</taxon>
        <taxon>Pseudomonadati</taxon>
        <taxon>Bacteroidota</taxon>
        <taxon>Cytophagia</taxon>
        <taxon>Cytophagales</taxon>
        <taxon>Hymenobacteraceae</taxon>
        <taxon>Hymenobacter</taxon>
    </lineage>
</organism>
<evidence type="ECO:0000256" key="7">
    <source>
        <dbReference type="ARBA" id="ARBA00023136"/>
    </source>
</evidence>
<accession>A0ABY4FEP3</accession>
<proteinExistence type="inferred from homology"/>
<keyword evidence="2 10" id="KW-0813">Transport</keyword>
<protein>
    <submittedName>
        <fullName evidence="15">TonB-dependent receptor</fullName>
    </submittedName>
</protein>
<evidence type="ECO:0000313" key="15">
    <source>
        <dbReference type="EMBL" id="UOQ54437.1"/>
    </source>
</evidence>
<evidence type="ECO:0000256" key="5">
    <source>
        <dbReference type="ARBA" id="ARBA00022729"/>
    </source>
</evidence>
<evidence type="ECO:0000256" key="8">
    <source>
        <dbReference type="ARBA" id="ARBA00023170"/>
    </source>
</evidence>
<dbReference type="InterPro" id="IPR037066">
    <property type="entry name" value="Plug_dom_sf"/>
</dbReference>
<feature type="domain" description="TonB-dependent receptor plug" evidence="14">
    <location>
        <begin position="150"/>
        <end position="253"/>
    </location>
</feature>
<keyword evidence="6 11" id="KW-0798">TonB box</keyword>
<dbReference type="InterPro" id="IPR000531">
    <property type="entry name" value="Beta-barrel_TonB"/>
</dbReference>
<keyword evidence="5 12" id="KW-0732">Signal</keyword>
<feature type="chain" id="PRO_5045739395" evidence="12">
    <location>
        <begin position="31"/>
        <end position="831"/>
    </location>
</feature>
<dbReference type="Proteomes" id="UP000831785">
    <property type="component" value="Chromosome"/>
</dbReference>
<dbReference type="SUPFAM" id="SSF56935">
    <property type="entry name" value="Porins"/>
    <property type="match status" value="1"/>
</dbReference>
<gene>
    <name evidence="15" type="ORF">MUN80_06665</name>
</gene>
<dbReference type="Gene3D" id="2.60.40.1120">
    <property type="entry name" value="Carboxypeptidase-like, regulatory domain"/>
    <property type="match status" value="1"/>
</dbReference>
<evidence type="ECO:0000259" key="13">
    <source>
        <dbReference type="Pfam" id="PF00593"/>
    </source>
</evidence>
<keyword evidence="9 10" id="KW-0998">Cell outer membrane</keyword>
<dbReference type="InterPro" id="IPR036942">
    <property type="entry name" value="Beta-barrel_TonB_sf"/>
</dbReference>
<dbReference type="CDD" id="cd01347">
    <property type="entry name" value="ligand_gated_channel"/>
    <property type="match status" value="1"/>
</dbReference>
<dbReference type="SUPFAM" id="SSF49464">
    <property type="entry name" value="Carboxypeptidase regulatory domain-like"/>
    <property type="match status" value="1"/>
</dbReference>
<keyword evidence="4 10" id="KW-0812">Transmembrane</keyword>
<evidence type="ECO:0000256" key="11">
    <source>
        <dbReference type="RuleBase" id="RU003357"/>
    </source>
</evidence>
<dbReference type="PANTHER" id="PTHR30069:SF29">
    <property type="entry name" value="HEMOGLOBIN AND HEMOGLOBIN-HAPTOGLOBIN-BINDING PROTEIN 1-RELATED"/>
    <property type="match status" value="1"/>
</dbReference>
<dbReference type="EMBL" id="CP095049">
    <property type="protein sequence ID" value="UOQ54437.1"/>
    <property type="molecule type" value="Genomic_DNA"/>
</dbReference>
<dbReference type="Pfam" id="PF00593">
    <property type="entry name" value="TonB_dep_Rec_b-barrel"/>
    <property type="match status" value="1"/>
</dbReference>
<dbReference type="Gene3D" id="2.170.130.10">
    <property type="entry name" value="TonB-dependent receptor, plug domain"/>
    <property type="match status" value="1"/>
</dbReference>
<sequence>MRYGVFVVIMHPSSWAPGLLLFAVSGTVLAQTPQPPAPTLSTPAPRTARVAAVPTTGRILDATTKEPLPGATIVFPDLRQATTSGPDGSFRFANLPQGRFLMQVRFIGYNTFVKTVDTGTGQPLEVALATAATEIGQVVVTGVSASTEMRRSPVPTSVVDHNQLNQAASTNAIDAIAHTPGLAQITTGAAISKPVIRGLGSNRVITLNNGAKQEGQQWGDEHGIEIDEYAIDRAEIIKGPGSLLYGSDGMAGVVNFLAPDPVEEGKVLGSVAANYQTNNHLQGYSLMNAGNLNGFNWLVRGSGKIAGSYRNRYDGRVYNSGFRELDGNGYVGLNKSWGYSHLTFNSFNQQLGLVEGERDEETGQFLKLVNVGGDAVAEVPVTDQDLRGYDLDVPQQQVNHLRIGTDNNFILGQSRLTVNVGWQQNLRREFGDVLAPKDPSLFFQLRTLDYAARYFLPEMSGWSTTFGLSGMRQENVNKGVEFLIPAYRLFDGGVFAVTKKTFGNLDLSGGLRYDLRRITADALYLDPDTEQPVGSGEGEQKFGGFTSNFRNVSGSLGGAYNLTEKLLLKANVSRGFRAPNIAELGSNGIHEGTIRYELGDPGLKAETSLQFDGGVSYSTDHISLSLDAFRNQIQNYVFPERLEDAVSEEGDPIFKYTQGTARLAGGEATLDIHPHPLDWLHFENSFSMVRAQQLNQPEGQQYLPFIPADRLQSTVRVNFRKVGNSRLGNLYARAGVEHTFAQNRFFSAFETETRTPGYTLVNLGLGSDVVNAQAKTLFSLYLTANNLFDVGYQSHLSRLKYAAYNVSNGRRGVFNMGRNVSLKLVVPLAFN</sequence>
<evidence type="ECO:0000259" key="14">
    <source>
        <dbReference type="Pfam" id="PF07715"/>
    </source>
</evidence>
<comment type="similarity">
    <text evidence="10 11">Belongs to the TonB-dependent receptor family.</text>
</comment>
<evidence type="ECO:0000256" key="1">
    <source>
        <dbReference type="ARBA" id="ARBA00004571"/>
    </source>
</evidence>
<feature type="domain" description="TonB-dependent receptor-like beta-barrel" evidence="13">
    <location>
        <begin position="275"/>
        <end position="787"/>
    </location>
</feature>
<dbReference type="Gene3D" id="2.40.170.20">
    <property type="entry name" value="TonB-dependent receptor, beta-barrel domain"/>
    <property type="match status" value="1"/>
</dbReference>
<reference evidence="15 16" key="1">
    <citation type="submission" date="2022-04" db="EMBL/GenBank/DDBJ databases">
        <title>Hymenobacter sp. isolated from the air.</title>
        <authorList>
            <person name="Won M."/>
            <person name="Lee C.-M."/>
            <person name="Woen H.-Y."/>
            <person name="Kwon S.-W."/>
        </authorList>
    </citation>
    <scope>NUCLEOTIDE SEQUENCE [LARGE SCALE GENOMIC DNA]</scope>
    <source>
        <strain evidence="16">5116 S-27</strain>
    </source>
</reference>
<evidence type="ECO:0000256" key="12">
    <source>
        <dbReference type="SAM" id="SignalP"/>
    </source>
</evidence>
<dbReference type="Pfam" id="PF13715">
    <property type="entry name" value="CarbopepD_reg_2"/>
    <property type="match status" value="1"/>
</dbReference>
<dbReference type="PROSITE" id="PS52016">
    <property type="entry name" value="TONB_DEPENDENT_REC_3"/>
    <property type="match status" value="1"/>
</dbReference>
<dbReference type="PANTHER" id="PTHR30069">
    <property type="entry name" value="TONB-DEPENDENT OUTER MEMBRANE RECEPTOR"/>
    <property type="match status" value="1"/>
</dbReference>
<evidence type="ECO:0000256" key="3">
    <source>
        <dbReference type="ARBA" id="ARBA00022452"/>
    </source>
</evidence>
<dbReference type="Pfam" id="PF07715">
    <property type="entry name" value="Plug"/>
    <property type="match status" value="1"/>
</dbReference>
<evidence type="ECO:0000256" key="6">
    <source>
        <dbReference type="ARBA" id="ARBA00023077"/>
    </source>
</evidence>
<keyword evidence="3 10" id="KW-1134">Transmembrane beta strand</keyword>
<keyword evidence="8 15" id="KW-0675">Receptor</keyword>
<dbReference type="RefSeq" id="WP_244721326.1">
    <property type="nucleotide sequence ID" value="NZ_CP095049.1"/>
</dbReference>
<dbReference type="InterPro" id="IPR008969">
    <property type="entry name" value="CarboxyPept-like_regulatory"/>
</dbReference>
<evidence type="ECO:0000256" key="2">
    <source>
        <dbReference type="ARBA" id="ARBA00022448"/>
    </source>
</evidence>
<keyword evidence="7 10" id="KW-0472">Membrane</keyword>
<feature type="signal peptide" evidence="12">
    <location>
        <begin position="1"/>
        <end position="30"/>
    </location>
</feature>